<accession>A0A8X7C0B6</accession>
<sequence length="86" mass="9992">MYAAKFEFTQKTTLNSSRDYPSSDPFPNRFYPSTPVWRKEKKNIIGTRGCRPEKEEGLAITGCQAYWQSISARKDRRAKQLVACRQ</sequence>
<evidence type="ECO:0000313" key="2">
    <source>
        <dbReference type="Proteomes" id="UP000886998"/>
    </source>
</evidence>
<dbReference type="EMBL" id="BMAV01006861">
    <property type="protein sequence ID" value="GFY49202.1"/>
    <property type="molecule type" value="Genomic_DNA"/>
</dbReference>
<organism evidence="1 2">
    <name type="scientific">Trichonephila inaurata madagascariensis</name>
    <dbReference type="NCBI Taxonomy" id="2747483"/>
    <lineage>
        <taxon>Eukaryota</taxon>
        <taxon>Metazoa</taxon>
        <taxon>Ecdysozoa</taxon>
        <taxon>Arthropoda</taxon>
        <taxon>Chelicerata</taxon>
        <taxon>Arachnida</taxon>
        <taxon>Araneae</taxon>
        <taxon>Araneomorphae</taxon>
        <taxon>Entelegynae</taxon>
        <taxon>Araneoidea</taxon>
        <taxon>Nephilidae</taxon>
        <taxon>Trichonephila</taxon>
        <taxon>Trichonephila inaurata</taxon>
    </lineage>
</organism>
<evidence type="ECO:0000313" key="1">
    <source>
        <dbReference type="EMBL" id="GFY49202.1"/>
    </source>
</evidence>
<reference evidence="1" key="1">
    <citation type="submission" date="2020-08" db="EMBL/GenBank/DDBJ databases">
        <title>Multicomponent nature underlies the extraordinary mechanical properties of spider dragline silk.</title>
        <authorList>
            <person name="Kono N."/>
            <person name="Nakamura H."/>
            <person name="Mori M."/>
            <person name="Yoshida Y."/>
            <person name="Ohtoshi R."/>
            <person name="Malay A.D."/>
            <person name="Moran D.A.P."/>
            <person name="Tomita M."/>
            <person name="Numata K."/>
            <person name="Arakawa K."/>
        </authorList>
    </citation>
    <scope>NUCLEOTIDE SEQUENCE</scope>
</reference>
<name>A0A8X7C0B6_9ARAC</name>
<dbReference type="AlphaFoldDB" id="A0A8X7C0B6"/>
<protein>
    <submittedName>
        <fullName evidence="1">Uncharacterized protein</fullName>
    </submittedName>
</protein>
<proteinExistence type="predicted"/>
<dbReference type="Proteomes" id="UP000886998">
    <property type="component" value="Unassembled WGS sequence"/>
</dbReference>
<dbReference type="OrthoDB" id="10404379at2759"/>
<comment type="caution">
    <text evidence="1">The sequence shown here is derived from an EMBL/GenBank/DDBJ whole genome shotgun (WGS) entry which is preliminary data.</text>
</comment>
<gene>
    <name evidence="1" type="ORF">TNIN_341771</name>
</gene>
<keyword evidence="2" id="KW-1185">Reference proteome</keyword>